<name>A0ABD1U714_9LAMI</name>
<evidence type="ECO:0000313" key="1">
    <source>
        <dbReference type="EMBL" id="KAL2520776.1"/>
    </source>
</evidence>
<proteinExistence type="predicted"/>
<protein>
    <submittedName>
        <fullName evidence="1">Uncharacterized protein</fullName>
    </submittedName>
</protein>
<dbReference type="EMBL" id="JBFOLJ010000007">
    <property type="protein sequence ID" value="KAL2520776.1"/>
    <property type="molecule type" value="Genomic_DNA"/>
</dbReference>
<dbReference type="AlphaFoldDB" id="A0ABD1U714"/>
<accession>A0ABD1U714</accession>
<reference evidence="2" key="1">
    <citation type="submission" date="2024-07" db="EMBL/GenBank/DDBJ databases">
        <title>Two chromosome-level genome assemblies of Korean endemic species Abeliophyllum distichum and Forsythia ovata (Oleaceae).</title>
        <authorList>
            <person name="Jang H."/>
        </authorList>
    </citation>
    <scope>NUCLEOTIDE SEQUENCE [LARGE SCALE GENOMIC DNA]</scope>
</reference>
<dbReference type="Proteomes" id="UP001604277">
    <property type="component" value="Unassembled WGS sequence"/>
</dbReference>
<keyword evidence="2" id="KW-1185">Reference proteome</keyword>
<gene>
    <name evidence="1" type="ORF">Fot_24699</name>
</gene>
<comment type="caution">
    <text evidence="1">The sequence shown here is derived from an EMBL/GenBank/DDBJ whole genome shotgun (WGS) entry which is preliminary data.</text>
</comment>
<organism evidence="1 2">
    <name type="scientific">Forsythia ovata</name>
    <dbReference type="NCBI Taxonomy" id="205694"/>
    <lineage>
        <taxon>Eukaryota</taxon>
        <taxon>Viridiplantae</taxon>
        <taxon>Streptophyta</taxon>
        <taxon>Embryophyta</taxon>
        <taxon>Tracheophyta</taxon>
        <taxon>Spermatophyta</taxon>
        <taxon>Magnoliopsida</taxon>
        <taxon>eudicotyledons</taxon>
        <taxon>Gunneridae</taxon>
        <taxon>Pentapetalae</taxon>
        <taxon>asterids</taxon>
        <taxon>lamiids</taxon>
        <taxon>Lamiales</taxon>
        <taxon>Oleaceae</taxon>
        <taxon>Forsythieae</taxon>
        <taxon>Forsythia</taxon>
    </lineage>
</organism>
<evidence type="ECO:0000313" key="2">
    <source>
        <dbReference type="Proteomes" id="UP001604277"/>
    </source>
</evidence>
<sequence length="127" mass="14342">MGGAADGGGAFWSEDHDPFLATITNGAGLGHFAISRRRAEGRKIPPLCKDETLEKNISSDLIVKMTRLKYLRSPEGNGRDEAKLKHLVFGKHWRNKDIHNHNLTPSLQNFINWKLLPEAVQKQIKKF</sequence>